<dbReference type="AlphaFoldDB" id="A0A7D8UXL4"/>
<dbReference type="Pfam" id="PF08375">
    <property type="entry name" value="Rpn3_C"/>
    <property type="match status" value="1"/>
</dbReference>
<evidence type="ECO:0000256" key="3">
    <source>
        <dbReference type="SAM" id="MobiDB-lite"/>
    </source>
</evidence>
<reference evidence="5 6" key="1">
    <citation type="journal article" date="2019" name="PLoS Genet.">
        <title>Convergent evolution of linked mating-type loci in basidiomycete fungi.</title>
        <authorList>
            <person name="Sun S."/>
            <person name="Coelho M.A."/>
            <person name="Heitman J."/>
            <person name="Nowrousian M."/>
        </authorList>
    </citation>
    <scope>NUCLEOTIDE SEQUENCE [LARGE SCALE GENOMIC DNA]</scope>
    <source>
        <strain evidence="5 6">CBS 4282</strain>
    </source>
</reference>
<accession>A0A7D8UXL4</accession>
<sequence>MTATPAKDVVDEVKDAKANGAEEAKAEPAPVLTVEDEILNAIQLIGRAVATIEPRFTARVLRTLTGLRKKLTRPALKAAIERAFPRGCRCCQLGRADAAAKTGQALIAAPIFSTIKEGESMDVDAAAGDAGAVTKAAAPKYTAPIDSTTNDLLPEAVVYLRLLIILAALDAGKVVEAGEFALETTEIIQAANRRTMDQIAATVYFYLARSYELQDRLAELRPTLLAVRQTAKLRKDEVLEITVVNLLLRSYLQSNLYDQADKLLSKIEMPTSSSSAQTARWLFYVARLRAVQLNYAGAADLLLTAIRRAPKDDVAPGFVQIVHKFYIVTEMLTGRIPDRGMFRRPVLQQALVPYFQIVQAVRVGDVAAFQRAFTTYEQAFLADSTHFLILRLRHFVIRTALRTITLAYSRISLRDVCLKLGLDSEEDTEYIVAKAIKDRVIDATIDHKGGFMQSKAKKEVYETDEPQQQVAQRLKYALSMHNEALQGMRFAANVHRKDLETAADARERDREIAQLIQDTKDDLDEI</sequence>
<keyword evidence="2" id="KW-0647">Proteasome</keyword>
<dbReference type="Pfam" id="PF25573">
    <property type="entry name" value="TPR_PSMD3_N"/>
    <property type="match status" value="1"/>
</dbReference>
<dbReference type="SMART" id="SM00753">
    <property type="entry name" value="PAM"/>
    <property type="match status" value="1"/>
</dbReference>
<dbReference type="EMBL" id="QKWK01000009">
    <property type="protein sequence ID" value="TXT07176.1"/>
    <property type="molecule type" value="Genomic_DNA"/>
</dbReference>
<dbReference type="PANTHER" id="PTHR10758:SF2">
    <property type="entry name" value="26S PROTEASOME NON-ATPASE REGULATORY SUBUNIT 3"/>
    <property type="match status" value="1"/>
</dbReference>
<keyword evidence="6" id="KW-1185">Reference proteome</keyword>
<dbReference type="GO" id="GO:0030234">
    <property type="term" value="F:enzyme regulator activity"/>
    <property type="evidence" value="ECO:0007669"/>
    <property type="project" value="InterPro"/>
</dbReference>
<dbReference type="Proteomes" id="UP000473826">
    <property type="component" value="Unassembled WGS sequence"/>
</dbReference>
<feature type="domain" description="PCI" evidence="4">
    <location>
        <begin position="279"/>
        <end position="459"/>
    </location>
</feature>
<dbReference type="Pfam" id="PF01399">
    <property type="entry name" value="PCI"/>
    <property type="match status" value="1"/>
</dbReference>
<dbReference type="InterPro" id="IPR036390">
    <property type="entry name" value="WH_DNA-bd_sf"/>
</dbReference>
<dbReference type="InterPro" id="IPR050756">
    <property type="entry name" value="CSN3"/>
</dbReference>
<evidence type="ECO:0000256" key="2">
    <source>
        <dbReference type="ARBA" id="ARBA00022942"/>
    </source>
</evidence>
<evidence type="ECO:0000259" key="4">
    <source>
        <dbReference type="PROSITE" id="PS50250"/>
    </source>
</evidence>
<name>A0A7D8UXL4_VANHU</name>
<evidence type="ECO:0000256" key="1">
    <source>
        <dbReference type="ARBA" id="ARBA00007912"/>
    </source>
</evidence>
<dbReference type="SUPFAM" id="SSF46785">
    <property type="entry name" value="Winged helix' DNA-binding domain"/>
    <property type="match status" value="1"/>
</dbReference>
<dbReference type="PANTHER" id="PTHR10758">
    <property type="entry name" value="26S PROTEASOME NON-ATPASE REGULATORY SUBUNIT 3/COP9 SIGNALOSOME COMPLEX SUBUNIT 3"/>
    <property type="match status" value="1"/>
</dbReference>
<evidence type="ECO:0000313" key="5">
    <source>
        <dbReference type="EMBL" id="TXT07176.1"/>
    </source>
</evidence>
<dbReference type="SMART" id="SM00088">
    <property type="entry name" value="PINT"/>
    <property type="match status" value="1"/>
</dbReference>
<protein>
    <recommendedName>
        <fullName evidence="4">PCI domain-containing protein</fullName>
    </recommendedName>
</protein>
<dbReference type="PROSITE" id="PS50250">
    <property type="entry name" value="PCI"/>
    <property type="match status" value="1"/>
</dbReference>
<dbReference type="GO" id="GO:0008541">
    <property type="term" value="C:proteasome regulatory particle, lid subcomplex"/>
    <property type="evidence" value="ECO:0007669"/>
    <property type="project" value="TreeGrafter"/>
</dbReference>
<comment type="similarity">
    <text evidence="1">Belongs to the proteasome subunit S3 family.</text>
</comment>
<feature type="compositionally biased region" description="Basic and acidic residues" evidence="3">
    <location>
        <begin position="8"/>
        <end position="25"/>
    </location>
</feature>
<evidence type="ECO:0000313" key="6">
    <source>
        <dbReference type="Proteomes" id="UP000473826"/>
    </source>
</evidence>
<comment type="caution">
    <text evidence="5">The sequence shown here is derived from an EMBL/GenBank/DDBJ whole genome shotgun (WGS) entry which is preliminary data.</text>
</comment>
<gene>
    <name evidence="5" type="ORF">VHUM_03346</name>
</gene>
<dbReference type="OrthoDB" id="1713558at2759"/>
<dbReference type="GO" id="GO:0042176">
    <property type="term" value="P:regulation of protein catabolic process"/>
    <property type="evidence" value="ECO:0007669"/>
    <property type="project" value="InterPro"/>
</dbReference>
<dbReference type="Gene3D" id="1.25.40.570">
    <property type="match status" value="1"/>
</dbReference>
<dbReference type="InterPro" id="IPR013586">
    <property type="entry name" value="PSMD3_C"/>
</dbReference>
<dbReference type="InterPro" id="IPR057985">
    <property type="entry name" value="TPR_PSMD3_N"/>
</dbReference>
<organism evidence="5 6">
    <name type="scientific">Vanrija humicola</name>
    <name type="common">Yeast</name>
    <name type="synonym">Cryptococcus humicola</name>
    <dbReference type="NCBI Taxonomy" id="5417"/>
    <lineage>
        <taxon>Eukaryota</taxon>
        <taxon>Fungi</taxon>
        <taxon>Dikarya</taxon>
        <taxon>Basidiomycota</taxon>
        <taxon>Agaricomycotina</taxon>
        <taxon>Tremellomycetes</taxon>
        <taxon>Trichosporonales</taxon>
        <taxon>Trichosporonaceae</taxon>
        <taxon>Vanrija</taxon>
    </lineage>
</organism>
<dbReference type="GO" id="GO:0006511">
    <property type="term" value="P:ubiquitin-dependent protein catabolic process"/>
    <property type="evidence" value="ECO:0007669"/>
    <property type="project" value="TreeGrafter"/>
</dbReference>
<dbReference type="InterPro" id="IPR000717">
    <property type="entry name" value="PCI_dom"/>
</dbReference>
<feature type="region of interest" description="Disordered" evidence="3">
    <location>
        <begin position="1"/>
        <end position="25"/>
    </location>
</feature>
<proteinExistence type="inferred from homology"/>